<dbReference type="PANTHER" id="PTHR14255:SF3">
    <property type="entry name" value="SULFITE EXPORTER TAUE_SAFE FAMILY PROTEIN 5-RELATED"/>
    <property type="match status" value="1"/>
</dbReference>
<dbReference type="GO" id="GO:0031464">
    <property type="term" value="C:Cul4A-RING E3 ubiquitin ligase complex"/>
    <property type="evidence" value="ECO:0007669"/>
    <property type="project" value="TreeGrafter"/>
</dbReference>
<evidence type="ECO:0000256" key="1">
    <source>
        <dbReference type="SAM" id="Phobius"/>
    </source>
</evidence>
<feature type="transmembrane region" description="Helical" evidence="1">
    <location>
        <begin position="68"/>
        <end position="88"/>
    </location>
</feature>
<dbReference type="EMBL" id="HBIE01021065">
    <property type="protein sequence ID" value="CAE0311489.1"/>
    <property type="molecule type" value="Transcribed_RNA"/>
</dbReference>
<gene>
    <name evidence="2" type="ORF">FEHR0123_LOCUS6408</name>
</gene>
<organism evidence="2">
    <name type="scientific">Favella ehrenbergii</name>
    <dbReference type="NCBI Taxonomy" id="182087"/>
    <lineage>
        <taxon>Eukaryota</taxon>
        <taxon>Sar</taxon>
        <taxon>Alveolata</taxon>
        <taxon>Ciliophora</taxon>
        <taxon>Intramacronucleata</taxon>
        <taxon>Spirotrichea</taxon>
        <taxon>Choreotrichia</taxon>
        <taxon>Tintinnida</taxon>
        <taxon>Xystonellidae</taxon>
        <taxon>Favella</taxon>
    </lineage>
</organism>
<keyword evidence="1" id="KW-0472">Membrane</keyword>
<feature type="transmembrane region" description="Helical" evidence="1">
    <location>
        <begin position="35"/>
        <end position="56"/>
    </location>
</feature>
<feature type="transmembrane region" description="Helical" evidence="1">
    <location>
        <begin position="12"/>
        <end position="29"/>
    </location>
</feature>
<dbReference type="AlphaFoldDB" id="A0A7S3I322"/>
<sequence length="114" mass="12727">MGIPPKVSSATGLYLVTFSKIASVLIYWLNDQLNVVYGLWIGCWSCVGMVIGLILTQYYMKKTGRQSIIVWCLVIIFVVSTIAIPIFGGVSLKKEMEEGLELWAFSSLCEVKKK</sequence>
<protein>
    <submittedName>
        <fullName evidence="2">Uncharacterized protein</fullName>
    </submittedName>
</protein>
<dbReference type="GO" id="GO:0016567">
    <property type="term" value="P:protein ubiquitination"/>
    <property type="evidence" value="ECO:0007669"/>
    <property type="project" value="TreeGrafter"/>
</dbReference>
<reference evidence="2" key="1">
    <citation type="submission" date="2021-01" db="EMBL/GenBank/DDBJ databases">
        <authorList>
            <person name="Corre E."/>
            <person name="Pelletier E."/>
            <person name="Niang G."/>
            <person name="Scheremetjew M."/>
            <person name="Finn R."/>
            <person name="Kale V."/>
            <person name="Holt S."/>
            <person name="Cochrane G."/>
            <person name="Meng A."/>
            <person name="Brown T."/>
            <person name="Cohen L."/>
        </authorList>
    </citation>
    <scope>NUCLEOTIDE SEQUENCE</scope>
    <source>
        <strain evidence="2">Fehren 1</strain>
    </source>
</reference>
<keyword evidence="1" id="KW-0812">Transmembrane</keyword>
<name>A0A7S3I322_9SPIT</name>
<proteinExistence type="predicted"/>
<dbReference type="PANTHER" id="PTHR14255">
    <property type="entry name" value="CEREBLON"/>
    <property type="match status" value="1"/>
</dbReference>
<evidence type="ECO:0000313" key="2">
    <source>
        <dbReference type="EMBL" id="CAE0311489.1"/>
    </source>
</evidence>
<accession>A0A7S3I322</accession>
<keyword evidence="1" id="KW-1133">Transmembrane helix</keyword>